<reference evidence="2 3" key="1">
    <citation type="submission" date="2018-10" db="EMBL/GenBank/DDBJ databases">
        <title>Genome Sequence of Cohnella sp.</title>
        <authorList>
            <person name="Srinivasan S."/>
            <person name="Kim M.K."/>
        </authorList>
    </citation>
    <scope>NUCLEOTIDE SEQUENCE [LARGE SCALE GENOMIC DNA]</scope>
    <source>
        <strain evidence="2 3">18JY8-7</strain>
    </source>
</reference>
<evidence type="ECO:0000313" key="3">
    <source>
        <dbReference type="Proteomes" id="UP000269097"/>
    </source>
</evidence>
<dbReference type="EMBL" id="CP033433">
    <property type="protein sequence ID" value="AYQ72456.1"/>
    <property type="molecule type" value="Genomic_DNA"/>
</dbReference>
<dbReference type="InterPro" id="IPR011856">
    <property type="entry name" value="tRNA_endonuc-like_dom_sf"/>
</dbReference>
<keyword evidence="3" id="KW-1185">Reference proteome</keyword>
<evidence type="ECO:0000259" key="1">
    <source>
        <dbReference type="Pfam" id="PF08722"/>
    </source>
</evidence>
<feature type="domain" description="TnsA endonuclease N-terminal" evidence="1">
    <location>
        <begin position="111"/>
        <end position="190"/>
    </location>
</feature>
<gene>
    <name evidence="2" type="ORF">EAV92_07670</name>
</gene>
<dbReference type="Proteomes" id="UP000269097">
    <property type="component" value="Chromosome"/>
</dbReference>
<organism evidence="2 3">
    <name type="scientific">Cohnella candidum</name>
    <dbReference type="NCBI Taxonomy" id="2674991"/>
    <lineage>
        <taxon>Bacteria</taxon>
        <taxon>Bacillati</taxon>
        <taxon>Bacillota</taxon>
        <taxon>Bacilli</taxon>
        <taxon>Bacillales</taxon>
        <taxon>Paenibacillaceae</taxon>
        <taxon>Cohnella</taxon>
    </lineage>
</organism>
<proteinExistence type="predicted"/>
<protein>
    <recommendedName>
        <fullName evidence="1">TnsA endonuclease N-terminal domain-containing protein</fullName>
    </recommendedName>
</protein>
<dbReference type="Pfam" id="PF08722">
    <property type="entry name" value="Tn7_TnsA-like_N"/>
    <property type="match status" value="1"/>
</dbReference>
<dbReference type="GO" id="GO:0003676">
    <property type="term" value="F:nucleic acid binding"/>
    <property type="evidence" value="ECO:0007669"/>
    <property type="project" value="InterPro"/>
</dbReference>
<dbReference type="Gene3D" id="3.40.1350.10">
    <property type="match status" value="1"/>
</dbReference>
<dbReference type="AlphaFoldDB" id="A0A3G3JW52"/>
<dbReference type="KEGG" id="coh:EAV92_07670"/>
<sequence length="282" mass="33377">MKFLFVYDNLPLGKSIHSITLVLPINVFHIAVESLYKELEKCLGYKHRVEGGNGLSSTFQTPGYSPIVLPRNKRYGNNCWNAAGRKVGLRDIVLYSDLEFDHWLNVESDYRVLTYCEQPCEIEFVLKGKRHTSILDMWILYVNGKVLFIEVKYEKELHPRHRQYERTMRQIEAQETWCNQEGIGYEVRTEKQIRRSRFLIQNQLKIVSSVTNHEKPHCANEVLKNITQKKRLDEIYSEMYEKVGKENIHLACQWLIYEGHIQADLDNQIWSNQLEVWRNEQA</sequence>
<name>A0A3G3JW52_9BACL</name>
<evidence type="ECO:0000313" key="2">
    <source>
        <dbReference type="EMBL" id="AYQ72456.1"/>
    </source>
</evidence>
<dbReference type="InterPro" id="IPR014833">
    <property type="entry name" value="TnsA_N"/>
</dbReference>
<accession>A0A3G3JW52</accession>